<evidence type="ECO:0000256" key="1">
    <source>
        <dbReference type="SAM" id="MobiDB-lite"/>
    </source>
</evidence>
<dbReference type="RefSeq" id="WP_189086855.1">
    <property type="nucleotide sequence ID" value="NZ_BMPT01000001.1"/>
</dbReference>
<keyword evidence="3" id="KW-1185">Reference proteome</keyword>
<dbReference type="AlphaFoldDB" id="A0A8H9GDP3"/>
<dbReference type="Proteomes" id="UP000655589">
    <property type="component" value="Unassembled WGS sequence"/>
</dbReference>
<name>A0A8H9GDP3_9MICO</name>
<protein>
    <submittedName>
        <fullName evidence="2">Uncharacterized protein</fullName>
    </submittedName>
</protein>
<evidence type="ECO:0000313" key="3">
    <source>
        <dbReference type="Proteomes" id="UP000655589"/>
    </source>
</evidence>
<sequence>MNQQPDQYGDLSDRVAAALRSREPRDADVDLAARRIAARVADAAGERDATSAPPAVRPGTRPARRAGRIALAGVFSSVVVAGCSTAAAAADPYSGFAAVVDGVAQAVGVDWTSMPAGYTRAQHDAFWGAGYTAQDLATLDELWGTESLETKARAGQMLLDGAMPPVAPGSAGPAPAADVWPTPEQLDTFRDAGYTPADAERLAELWDVGQGEAKARVADMIEDGRTPPVP</sequence>
<feature type="region of interest" description="Disordered" evidence="1">
    <location>
        <begin position="41"/>
        <end position="62"/>
    </location>
</feature>
<proteinExistence type="predicted"/>
<feature type="compositionally biased region" description="Low complexity" evidence="1">
    <location>
        <begin position="52"/>
        <end position="61"/>
    </location>
</feature>
<dbReference type="EMBL" id="BMPT01000001">
    <property type="protein sequence ID" value="GGM09866.1"/>
    <property type="molecule type" value="Genomic_DNA"/>
</dbReference>
<accession>A0A8H9GDP3</accession>
<reference evidence="2" key="2">
    <citation type="submission" date="2020-09" db="EMBL/GenBank/DDBJ databases">
        <authorList>
            <person name="Sun Q."/>
            <person name="Ohkuma M."/>
        </authorList>
    </citation>
    <scope>NUCLEOTIDE SEQUENCE</scope>
    <source>
        <strain evidence="2">JCM 3051</strain>
    </source>
</reference>
<reference evidence="2" key="1">
    <citation type="journal article" date="2014" name="Int. J. Syst. Evol. Microbiol.">
        <title>Complete genome sequence of Corynebacterium casei LMG S-19264T (=DSM 44701T), isolated from a smear-ripened cheese.</title>
        <authorList>
            <consortium name="US DOE Joint Genome Institute (JGI-PGF)"/>
            <person name="Walter F."/>
            <person name="Albersmeier A."/>
            <person name="Kalinowski J."/>
            <person name="Ruckert C."/>
        </authorList>
    </citation>
    <scope>NUCLEOTIDE SEQUENCE</scope>
    <source>
        <strain evidence="2">JCM 3051</strain>
    </source>
</reference>
<organism evidence="2 3">
    <name type="scientific">Promicromonospora citrea</name>
    <dbReference type="NCBI Taxonomy" id="43677"/>
    <lineage>
        <taxon>Bacteria</taxon>
        <taxon>Bacillati</taxon>
        <taxon>Actinomycetota</taxon>
        <taxon>Actinomycetes</taxon>
        <taxon>Micrococcales</taxon>
        <taxon>Promicromonosporaceae</taxon>
        <taxon>Promicromonospora</taxon>
    </lineage>
</organism>
<comment type="caution">
    <text evidence="2">The sequence shown here is derived from an EMBL/GenBank/DDBJ whole genome shotgun (WGS) entry which is preliminary data.</text>
</comment>
<evidence type="ECO:0000313" key="2">
    <source>
        <dbReference type="EMBL" id="GGM09866.1"/>
    </source>
</evidence>
<gene>
    <name evidence="2" type="ORF">GCM10010102_02140</name>
</gene>